<protein>
    <submittedName>
        <fullName evidence="2">Penicillin-binding protein, beta-lactamase class C</fullName>
    </submittedName>
</protein>
<organism evidence="2 3">
    <name type="scientific">Chryseobacterium populi</name>
    <dbReference type="NCBI Taxonomy" id="1144316"/>
    <lineage>
        <taxon>Bacteria</taxon>
        <taxon>Pseudomonadati</taxon>
        <taxon>Bacteroidota</taxon>
        <taxon>Flavobacteriia</taxon>
        <taxon>Flavobacteriales</taxon>
        <taxon>Weeksellaceae</taxon>
        <taxon>Chryseobacterium group</taxon>
        <taxon>Chryseobacterium</taxon>
    </lineage>
</organism>
<feature type="domain" description="Beta-lactamase-related" evidence="1">
    <location>
        <begin position="65"/>
        <end position="343"/>
    </location>
</feature>
<dbReference type="PROSITE" id="PS51257">
    <property type="entry name" value="PROKAR_LIPOPROTEIN"/>
    <property type="match status" value="1"/>
</dbReference>
<dbReference type="OrthoDB" id="9793489at2"/>
<dbReference type="InterPro" id="IPR001466">
    <property type="entry name" value="Beta-lactam-related"/>
</dbReference>
<dbReference type="RefSeq" id="WP_007843263.1">
    <property type="nucleotide sequence ID" value="NZ_AKJY01000034.1"/>
</dbReference>
<dbReference type="EMBL" id="AKJY01000034">
    <property type="protein sequence ID" value="EJL72059.1"/>
    <property type="molecule type" value="Genomic_DNA"/>
</dbReference>
<keyword evidence="3" id="KW-1185">Reference proteome</keyword>
<dbReference type="SUPFAM" id="SSF56601">
    <property type="entry name" value="beta-lactamase/transpeptidase-like"/>
    <property type="match status" value="1"/>
</dbReference>
<evidence type="ECO:0000313" key="2">
    <source>
        <dbReference type="EMBL" id="EJL72059.1"/>
    </source>
</evidence>
<dbReference type="AlphaFoldDB" id="J3CI53"/>
<accession>J3CI53</accession>
<dbReference type="Gene3D" id="3.40.710.10">
    <property type="entry name" value="DD-peptidase/beta-lactamase superfamily"/>
    <property type="match status" value="1"/>
</dbReference>
<sequence length="381" mass="42483">MLKIYKFLFTLFVPIFFLTACKKTAEPQIPAVDRNAIIDSTITAFEKKLLEQQIDSVFKKYHFNGSIAVFKDSIELYRKNNGFSDFKNKTKIDSSTIFAIGSVSKQFTAVMILLQMEQGKLKTDDKVSDYLKDFQTKEYKNITIHQLLNHTSGLNTLGGKLMFKSGSDFYYSNDGFNTLGKVLEKVSGKSYDENLKELFSKAGMKQSSTGNTFKGGNFAGAYLGNEKNTEEIKNMPERLGGKEIGIPAGGILSTIQDLHQWNTALYGGKILKPETLLKFAAKSAERHHAVFGKMNYGYGIMTSTGKPDIYFHSGYIKGSPSLNIYYPGTKTSVIILSNIADEAKGKGSIFKPYTEVKKITDALENTIVNMRKGMISTVEKK</sequence>
<evidence type="ECO:0000259" key="1">
    <source>
        <dbReference type="Pfam" id="PF00144"/>
    </source>
</evidence>
<dbReference type="PANTHER" id="PTHR46825:SF9">
    <property type="entry name" value="BETA-LACTAMASE-RELATED DOMAIN-CONTAINING PROTEIN"/>
    <property type="match status" value="1"/>
</dbReference>
<name>J3CI53_9FLAO</name>
<reference evidence="2 3" key="1">
    <citation type="journal article" date="2012" name="J. Bacteriol.">
        <title>Twenty-one genome sequences from Pseudomonas species and 19 genome sequences from diverse bacteria isolated from the rhizosphere and endosphere of Populus deltoides.</title>
        <authorList>
            <person name="Brown S.D."/>
            <person name="Utturkar S.M."/>
            <person name="Klingeman D.M."/>
            <person name="Johnson C.M."/>
            <person name="Martin S.L."/>
            <person name="Land M.L."/>
            <person name="Lu T.Y."/>
            <person name="Schadt C.W."/>
            <person name="Doktycz M.J."/>
            <person name="Pelletier D.A."/>
        </authorList>
    </citation>
    <scope>NUCLEOTIDE SEQUENCE [LARGE SCALE GENOMIC DNA]</scope>
    <source>
        <strain evidence="2 3">CF314</strain>
    </source>
</reference>
<dbReference type="InterPro" id="IPR050491">
    <property type="entry name" value="AmpC-like"/>
</dbReference>
<gene>
    <name evidence="2" type="ORF">PMI13_02050</name>
</gene>
<dbReference type="InterPro" id="IPR012338">
    <property type="entry name" value="Beta-lactam/transpept-like"/>
</dbReference>
<dbReference type="PANTHER" id="PTHR46825">
    <property type="entry name" value="D-ALANYL-D-ALANINE-CARBOXYPEPTIDASE/ENDOPEPTIDASE AMPH"/>
    <property type="match status" value="1"/>
</dbReference>
<dbReference type="Proteomes" id="UP000007509">
    <property type="component" value="Unassembled WGS sequence"/>
</dbReference>
<proteinExistence type="predicted"/>
<dbReference type="Pfam" id="PF00144">
    <property type="entry name" value="Beta-lactamase"/>
    <property type="match status" value="1"/>
</dbReference>
<comment type="caution">
    <text evidence="2">The sequence shown here is derived from an EMBL/GenBank/DDBJ whole genome shotgun (WGS) entry which is preliminary data.</text>
</comment>
<evidence type="ECO:0000313" key="3">
    <source>
        <dbReference type="Proteomes" id="UP000007509"/>
    </source>
</evidence>
<dbReference type="PATRIC" id="fig|1144316.3.peg.2059"/>